<dbReference type="InterPro" id="IPR046065">
    <property type="entry name" value="DUF6023"/>
</dbReference>
<dbReference type="Pfam" id="PF19487">
    <property type="entry name" value="DUF6023"/>
    <property type="match status" value="1"/>
</dbReference>
<dbReference type="AlphaFoldDB" id="A0A919NDC4"/>
<reference evidence="2" key="1">
    <citation type="submission" date="2021-01" db="EMBL/GenBank/DDBJ databases">
        <title>Whole genome shotgun sequence of Actinoplanes siamensis NBRC 109076.</title>
        <authorList>
            <person name="Komaki H."/>
            <person name="Tamura T."/>
        </authorList>
    </citation>
    <scope>NUCLEOTIDE SEQUENCE</scope>
    <source>
        <strain evidence="2">NBRC 109076</strain>
    </source>
</reference>
<dbReference type="Proteomes" id="UP000629619">
    <property type="component" value="Unassembled WGS sequence"/>
</dbReference>
<evidence type="ECO:0000313" key="2">
    <source>
        <dbReference type="EMBL" id="GIF09103.1"/>
    </source>
</evidence>
<comment type="caution">
    <text evidence="2">The sequence shown here is derived from an EMBL/GenBank/DDBJ whole genome shotgun (WGS) entry which is preliminary data.</text>
</comment>
<accession>A0A919NDC4</accession>
<protein>
    <submittedName>
        <fullName evidence="2">Uncharacterized protein</fullName>
    </submittedName>
</protein>
<keyword evidence="1" id="KW-1133">Transmembrane helix</keyword>
<dbReference type="EMBL" id="BOMW01000075">
    <property type="protein sequence ID" value="GIF09103.1"/>
    <property type="molecule type" value="Genomic_DNA"/>
</dbReference>
<keyword evidence="1" id="KW-0812">Transmembrane</keyword>
<dbReference type="RefSeq" id="WP_203684433.1">
    <property type="nucleotide sequence ID" value="NZ_BOMW01000075.1"/>
</dbReference>
<name>A0A919NDC4_9ACTN</name>
<proteinExistence type="predicted"/>
<evidence type="ECO:0000313" key="3">
    <source>
        <dbReference type="Proteomes" id="UP000629619"/>
    </source>
</evidence>
<keyword evidence="3" id="KW-1185">Reference proteome</keyword>
<feature type="transmembrane region" description="Helical" evidence="1">
    <location>
        <begin position="7"/>
        <end position="26"/>
    </location>
</feature>
<sequence>MSERGRGAVLHGLAALLLLVGGVWWWRSAPRDDSDPRLLAWRLAAEQLLPESGEQEMTDTVVLPARGGYDKAADLDGGAFQVAVVCAGPEGSRVRVSFGGGEDSGRGLPCSGSRTPEIFSVGVGTRLHLRALVEEQGPVIFRFTLQRSV</sequence>
<gene>
    <name evidence="2" type="ORF">Asi03nite_66410</name>
</gene>
<organism evidence="2 3">
    <name type="scientific">Actinoplanes siamensis</name>
    <dbReference type="NCBI Taxonomy" id="1223317"/>
    <lineage>
        <taxon>Bacteria</taxon>
        <taxon>Bacillati</taxon>
        <taxon>Actinomycetota</taxon>
        <taxon>Actinomycetes</taxon>
        <taxon>Micromonosporales</taxon>
        <taxon>Micromonosporaceae</taxon>
        <taxon>Actinoplanes</taxon>
    </lineage>
</organism>
<evidence type="ECO:0000256" key="1">
    <source>
        <dbReference type="SAM" id="Phobius"/>
    </source>
</evidence>
<keyword evidence="1" id="KW-0472">Membrane</keyword>